<accession>A0A1F5WRH4</accession>
<dbReference type="EMBL" id="MFHT01000003">
    <property type="protein sequence ID" value="OGF78269.1"/>
    <property type="molecule type" value="Genomic_DNA"/>
</dbReference>
<evidence type="ECO:0000313" key="2">
    <source>
        <dbReference type="Proteomes" id="UP000177723"/>
    </source>
</evidence>
<dbReference type="AlphaFoldDB" id="A0A1F5WRH4"/>
<organism evidence="1 2">
    <name type="scientific">Candidatus Giovannonibacteria bacterium RIFCSPHIGHO2_12_FULL_43_15</name>
    <dbReference type="NCBI Taxonomy" id="1798341"/>
    <lineage>
        <taxon>Bacteria</taxon>
        <taxon>Candidatus Giovannoniibacteriota</taxon>
    </lineage>
</organism>
<sequence length="93" mass="10844">MFSVKGGAMANFVVWLTLALEAYEIRNKKSMGARKEELEEKLKLFWVDATEKELWEASGCIAKLFGLDHQETLKRLRNKKVQALRKTKPREFN</sequence>
<evidence type="ECO:0000313" key="1">
    <source>
        <dbReference type="EMBL" id="OGF78269.1"/>
    </source>
</evidence>
<dbReference type="Proteomes" id="UP000177723">
    <property type="component" value="Unassembled WGS sequence"/>
</dbReference>
<name>A0A1F5WRH4_9BACT</name>
<reference evidence="1 2" key="1">
    <citation type="journal article" date="2016" name="Nat. Commun.">
        <title>Thousands of microbial genomes shed light on interconnected biogeochemical processes in an aquifer system.</title>
        <authorList>
            <person name="Anantharaman K."/>
            <person name="Brown C.T."/>
            <person name="Hug L.A."/>
            <person name="Sharon I."/>
            <person name="Castelle C.J."/>
            <person name="Probst A.J."/>
            <person name="Thomas B.C."/>
            <person name="Singh A."/>
            <person name="Wilkins M.J."/>
            <person name="Karaoz U."/>
            <person name="Brodie E.L."/>
            <person name="Williams K.H."/>
            <person name="Hubbard S.S."/>
            <person name="Banfield J.F."/>
        </authorList>
    </citation>
    <scope>NUCLEOTIDE SEQUENCE [LARGE SCALE GENOMIC DNA]</scope>
</reference>
<comment type="caution">
    <text evidence="1">The sequence shown here is derived from an EMBL/GenBank/DDBJ whole genome shotgun (WGS) entry which is preliminary data.</text>
</comment>
<gene>
    <name evidence="1" type="ORF">A3F23_02455</name>
</gene>
<protein>
    <submittedName>
        <fullName evidence="1">Uncharacterized protein</fullName>
    </submittedName>
</protein>
<proteinExistence type="predicted"/>